<gene>
    <name evidence="1" type="ORF">DEO72_LG8g1445</name>
</gene>
<dbReference type="EMBL" id="CP039352">
    <property type="protein sequence ID" value="QCE03421.1"/>
    <property type="molecule type" value="Genomic_DNA"/>
</dbReference>
<sequence>MKSLADSSAKRLPRKLLQWQNGISNLDDWKTSRRGWLSRLSGAAGWTRRSHHSRTEKKKERKEQFLSEASGQVGCIALPEVSSEASLETLREMERQSVRGKANLKEECQNYWS</sequence>
<name>A0A4D6MRZ9_VIGUN</name>
<evidence type="ECO:0000313" key="1">
    <source>
        <dbReference type="EMBL" id="QCE03421.1"/>
    </source>
</evidence>
<dbReference type="Proteomes" id="UP000501690">
    <property type="component" value="Linkage Group LG8"/>
</dbReference>
<accession>A0A4D6MRZ9</accession>
<evidence type="ECO:0000313" key="2">
    <source>
        <dbReference type="Proteomes" id="UP000501690"/>
    </source>
</evidence>
<reference evidence="1 2" key="1">
    <citation type="submission" date="2019-04" db="EMBL/GenBank/DDBJ databases">
        <title>An improved genome assembly and genetic linkage map for asparagus bean, Vigna unguiculata ssp. sesquipedialis.</title>
        <authorList>
            <person name="Xia Q."/>
            <person name="Zhang R."/>
            <person name="Dong Y."/>
        </authorList>
    </citation>
    <scope>NUCLEOTIDE SEQUENCE [LARGE SCALE GENOMIC DNA]</scope>
    <source>
        <tissue evidence="1">Leaf</tissue>
    </source>
</reference>
<organism evidence="1 2">
    <name type="scientific">Vigna unguiculata</name>
    <name type="common">Cowpea</name>
    <dbReference type="NCBI Taxonomy" id="3917"/>
    <lineage>
        <taxon>Eukaryota</taxon>
        <taxon>Viridiplantae</taxon>
        <taxon>Streptophyta</taxon>
        <taxon>Embryophyta</taxon>
        <taxon>Tracheophyta</taxon>
        <taxon>Spermatophyta</taxon>
        <taxon>Magnoliopsida</taxon>
        <taxon>eudicotyledons</taxon>
        <taxon>Gunneridae</taxon>
        <taxon>Pentapetalae</taxon>
        <taxon>rosids</taxon>
        <taxon>fabids</taxon>
        <taxon>Fabales</taxon>
        <taxon>Fabaceae</taxon>
        <taxon>Papilionoideae</taxon>
        <taxon>50 kb inversion clade</taxon>
        <taxon>NPAAA clade</taxon>
        <taxon>indigoferoid/millettioid clade</taxon>
        <taxon>Phaseoleae</taxon>
        <taxon>Vigna</taxon>
    </lineage>
</organism>
<dbReference type="AlphaFoldDB" id="A0A4D6MRZ9"/>
<protein>
    <submittedName>
        <fullName evidence="1">Uncharacterized protein</fullName>
    </submittedName>
</protein>
<keyword evidence="2" id="KW-1185">Reference proteome</keyword>
<proteinExistence type="predicted"/>